<reference evidence="1" key="1">
    <citation type="journal article" date="2023" name="G3 (Bethesda)">
        <title>A reference genome for the long-term kleptoplast-retaining sea slug Elysia crispata morphotype clarki.</title>
        <authorList>
            <person name="Eastman K.E."/>
            <person name="Pendleton A.L."/>
            <person name="Shaikh M.A."/>
            <person name="Suttiyut T."/>
            <person name="Ogas R."/>
            <person name="Tomko P."/>
            <person name="Gavelis G."/>
            <person name="Widhalm J.R."/>
            <person name="Wisecaver J.H."/>
        </authorList>
    </citation>
    <scope>NUCLEOTIDE SEQUENCE</scope>
    <source>
        <strain evidence="1">ECLA1</strain>
    </source>
</reference>
<proteinExistence type="predicted"/>
<dbReference type="Proteomes" id="UP001283361">
    <property type="component" value="Unassembled WGS sequence"/>
</dbReference>
<sequence>MVFYTGQCWLVQHQTATNFCGQPLDSPVEDPCVTQIALVFPAIAASELTNRRPLCLTDSSSFPTAIAA</sequence>
<keyword evidence="2" id="KW-1185">Reference proteome</keyword>
<dbReference type="AlphaFoldDB" id="A0AAE1DNJ7"/>
<protein>
    <submittedName>
        <fullName evidence="1">Uncharacterized protein</fullName>
    </submittedName>
</protein>
<evidence type="ECO:0000313" key="1">
    <source>
        <dbReference type="EMBL" id="KAK3776912.1"/>
    </source>
</evidence>
<accession>A0AAE1DNJ7</accession>
<organism evidence="1 2">
    <name type="scientific">Elysia crispata</name>
    <name type="common">lettuce slug</name>
    <dbReference type="NCBI Taxonomy" id="231223"/>
    <lineage>
        <taxon>Eukaryota</taxon>
        <taxon>Metazoa</taxon>
        <taxon>Spiralia</taxon>
        <taxon>Lophotrochozoa</taxon>
        <taxon>Mollusca</taxon>
        <taxon>Gastropoda</taxon>
        <taxon>Heterobranchia</taxon>
        <taxon>Euthyneura</taxon>
        <taxon>Panpulmonata</taxon>
        <taxon>Sacoglossa</taxon>
        <taxon>Placobranchoidea</taxon>
        <taxon>Plakobranchidae</taxon>
        <taxon>Elysia</taxon>
    </lineage>
</organism>
<dbReference type="EMBL" id="JAWDGP010003170">
    <property type="protein sequence ID" value="KAK3776912.1"/>
    <property type="molecule type" value="Genomic_DNA"/>
</dbReference>
<comment type="caution">
    <text evidence="1">The sequence shown here is derived from an EMBL/GenBank/DDBJ whole genome shotgun (WGS) entry which is preliminary data.</text>
</comment>
<evidence type="ECO:0000313" key="2">
    <source>
        <dbReference type="Proteomes" id="UP001283361"/>
    </source>
</evidence>
<gene>
    <name evidence="1" type="ORF">RRG08_065420</name>
</gene>
<name>A0AAE1DNJ7_9GAST</name>